<dbReference type="InterPro" id="IPR027417">
    <property type="entry name" value="P-loop_NTPase"/>
</dbReference>
<dbReference type="Gene3D" id="3.40.50.300">
    <property type="entry name" value="P-loop containing nucleotide triphosphate hydrolases"/>
    <property type="match status" value="1"/>
</dbReference>
<evidence type="ECO:0000259" key="2">
    <source>
        <dbReference type="Pfam" id="PF01926"/>
    </source>
</evidence>
<evidence type="ECO:0000256" key="1">
    <source>
        <dbReference type="SAM" id="Coils"/>
    </source>
</evidence>
<proteinExistence type="predicted"/>
<dbReference type="EMBL" id="SDEE01000059">
    <property type="protein sequence ID" value="RXW22841.1"/>
    <property type="molecule type" value="Genomic_DNA"/>
</dbReference>
<sequence>MGATGSGKTTFINAASGGKLETSAGLVSCTNKVQAAPPFMLDGRLVTLIDTPGFDDTTRSDTDVLKMISHFLASTYQTRKTLAGIIFVHRITDDRFGGVSGRNFKMFRKLCGDNTFKNVVLLTNKWNEVDKRVGLAKENELATRDIFFKPALDKGARMMRHDGSRKSALRVIRSLLESDAGMVPQIAREIVIEKKDILQTAAGKALNKDLLAQRARYEERMKELGEDHEVALKTKDEEMRREIEEQAKELQADMKRVEEESKKLASDFQKERANFERRLKEIEEEARREQERIQEETRLEIEELQSKLFDDANISPAERERLLEEIEELRRKQSFFGFPGDGIATTIGRVVDMLVPLHLIL</sequence>
<dbReference type="OrthoDB" id="8954335at2759"/>
<protein>
    <recommendedName>
        <fullName evidence="2">G domain-containing protein</fullName>
    </recommendedName>
</protein>
<dbReference type="SUPFAM" id="SSF52540">
    <property type="entry name" value="P-loop containing nucleoside triphosphate hydrolases"/>
    <property type="match status" value="1"/>
</dbReference>
<dbReference type="Proteomes" id="UP000290288">
    <property type="component" value="Unassembled WGS sequence"/>
</dbReference>
<dbReference type="AlphaFoldDB" id="A0A4Q2DTA3"/>
<dbReference type="CDD" id="cd00882">
    <property type="entry name" value="Ras_like_GTPase"/>
    <property type="match status" value="1"/>
</dbReference>
<reference evidence="3 4" key="1">
    <citation type="submission" date="2019-01" db="EMBL/GenBank/DDBJ databases">
        <title>Draft genome sequence of Psathyrella aberdarensis IHI B618.</title>
        <authorList>
            <person name="Buettner E."/>
            <person name="Kellner H."/>
        </authorList>
    </citation>
    <scope>NUCLEOTIDE SEQUENCE [LARGE SCALE GENOMIC DNA]</scope>
    <source>
        <strain evidence="3 4">IHI B618</strain>
    </source>
</reference>
<dbReference type="InterPro" id="IPR006073">
    <property type="entry name" value="GTP-bd"/>
</dbReference>
<name>A0A4Q2DTA3_9AGAR</name>
<keyword evidence="1" id="KW-0175">Coiled coil</keyword>
<feature type="domain" description="G" evidence="2">
    <location>
        <begin position="1"/>
        <end position="90"/>
    </location>
</feature>
<organism evidence="3 4">
    <name type="scientific">Candolleomyces aberdarensis</name>
    <dbReference type="NCBI Taxonomy" id="2316362"/>
    <lineage>
        <taxon>Eukaryota</taxon>
        <taxon>Fungi</taxon>
        <taxon>Dikarya</taxon>
        <taxon>Basidiomycota</taxon>
        <taxon>Agaricomycotina</taxon>
        <taxon>Agaricomycetes</taxon>
        <taxon>Agaricomycetidae</taxon>
        <taxon>Agaricales</taxon>
        <taxon>Agaricineae</taxon>
        <taxon>Psathyrellaceae</taxon>
        <taxon>Candolleomyces</taxon>
    </lineage>
</organism>
<keyword evidence="4" id="KW-1185">Reference proteome</keyword>
<evidence type="ECO:0000313" key="4">
    <source>
        <dbReference type="Proteomes" id="UP000290288"/>
    </source>
</evidence>
<dbReference type="GO" id="GO:0005525">
    <property type="term" value="F:GTP binding"/>
    <property type="evidence" value="ECO:0007669"/>
    <property type="project" value="InterPro"/>
</dbReference>
<evidence type="ECO:0000313" key="3">
    <source>
        <dbReference type="EMBL" id="RXW22841.1"/>
    </source>
</evidence>
<comment type="caution">
    <text evidence="3">The sequence shown here is derived from an EMBL/GenBank/DDBJ whole genome shotgun (WGS) entry which is preliminary data.</text>
</comment>
<feature type="coiled-coil region" evidence="1">
    <location>
        <begin position="207"/>
        <end position="307"/>
    </location>
</feature>
<gene>
    <name evidence="3" type="ORF">EST38_g3036</name>
</gene>
<dbReference type="Pfam" id="PF01926">
    <property type="entry name" value="MMR_HSR1"/>
    <property type="match status" value="1"/>
</dbReference>
<accession>A0A4Q2DTA3</accession>